<dbReference type="PANTHER" id="PTHR36933">
    <property type="entry name" value="SLL0788 PROTEIN"/>
    <property type="match status" value="1"/>
</dbReference>
<dbReference type="EMBL" id="FNET01000042">
    <property type="protein sequence ID" value="SDN25947.1"/>
    <property type="molecule type" value="Genomic_DNA"/>
</dbReference>
<dbReference type="Gene3D" id="1.20.1260.10">
    <property type="match status" value="1"/>
</dbReference>
<evidence type="ECO:0000259" key="2">
    <source>
        <dbReference type="Pfam" id="PF03713"/>
    </source>
</evidence>
<sequence>MTRLRTAAAALSLALLATLGVTSAPASATGEPAPATNAGSCRSAARMLDMAKQFAGVLDDYRGATLERTFMAQMIPHHQGAIRMAELELARGAKPQVKALARKIIKDQREEIATMTQWLRDWYGVTPEQAARQAPARAQELMSAMKQHMDETTTELASVPTGKQFDRVFMQAMIPHHGAAAITASVVPDRATHEELADMAETIVSTQKREIRQMIHWLDAWYDAPPCERR</sequence>
<keyword evidence="1" id="KW-0732">Signal</keyword>
<dbReference type="AlphaFoldDB" id="A0A1G9ZXQ0"/>
<dbReference type="Proteomes" id="UP000199682">
    <property type="component" value="Unassembled WGS sequence"/>
</dbReference>
<dbReference type="PANTHER" id="PTHR36933:SF1">
    <property type="entry name" value="SLL0788 PROTEIN"/>
    <property type="match status" value="1"/>
</dbReference>
<evidence type="ECO:0000256" key="1">
    <source>
        <dbReference type="SAM" id="SignalP"/>
    </source>
</evidence>
<evidence type="ECO:0000313" key="4">
    <source>
        <dbReference type="Proteomes" id="UP000199682"/>
    </source>
</evidence>
<feature type="signal peptide" evidence="1">
    <location>
        <begin position="1"/>
        <end position="28"/>
    </location>
</feature>
<dbReference type="InterPro" id="IPR012347">
    <property type="entry name" value="Ferritin-like"/>
</dbReference>
<dbReference type="Pfam" id="PF03713">
    <property type="entry name" value="DUF305"/>
    <property type="match status" value="1"/>
</dbReference>
<reference evidence="4" key="1">
    <citation type="submission" date="2016-10" db="EMBL/GenBank/DDBJ databases">
        <authorList>
            <person name="Varghese N."/>
            <person name="Submissions S."/>
        </authorList>
    </citation>
    <scope>NUCLEOTIDE SEQUENCE [LARGE SCALE GENOMIC DNA]</scope>
    <source>
        <strain evidence="4">DSM 44796</strain>
    </source>
</reference>
<proteinExistence type="predicted"/>
<accession>A0A1G9ZXQ0</accession>
<name>A0A1G9ZXQ0_9PSEU</name>
<dbReference type="RefSeq" id="WP_176930033.1">
    <property type="nucleotide sequence ID" value="NZ_FNET01000042.1"/>
</dbReference>
<protein>
    <submittedName>
        <fullName evidence="3">Uncharacterized conserved protein, DUF305 family</fullName>
    </submittedName>
</protein>
<organism evidence="3 4">
    <name type="scientific">Lentzea albidocapillata subsp. violacea</name>
    <dbReference type="NCBI Taxonomy" id="128104"/>
    <lineage>
        <taxon>Bacteria</taxon>
        <taxon>Bacillati</taxon>
        <taxon>Actinomycetota</taxon>
        <taxon>Actinomycetes</taxon>
        <taxon>Pseudonocardiales</taxon>
        <taxon>Pseudonocardiaceae</taxon>
        <taxon>Lentzea</taxon>
    </lineage>
</organism>
<gene>
    <name evidence="3" type="ORF">SAMN04488074_14216</name>
</gene>
<evidence type="ECO:0000313" key="3">
    <source>
        <dbReference type="EMBL" id="SDN25947.1"/>
    </source>
</evidence>
<feature type="chain" id="PRO_5039166772" evidence="1">
    <location>
        <begin position="29"/>
        <end position="230"/>
    </location>
</feature>
<feature type="domain" description="DUF305" evidence="2">
    <location>
        <begin position="68"/>
        <end position="218"/>
    </location>
</feature>
<dbReference type="InterPro" id="IPR005183">
    <property type="entry name" value="DUF305_CopM-like"/>
</dbReference>